<dbReference type="GO" id="GO:0030288">
    <property type="term" value="C:outer membrane-bounded periplasmic space"/>
    <property type="evidence" value="ECO:0007669"/>
    <property type="project" value="InterPro"/>
</dbReference>
<dbReference type="InterPro" id="IPR017937">
    <property type="entry name" value="Thioredoxin_CS"/>
</dbReference>
<proteinExistence type="inferred from homology"/>
<dbReference type="CDD" id="cd03010">
    <property type="entry name" value="TlpA_like_DsbE"/>
    <property type="match status" value="1"/>
</dbReference>
<evidence type="ECO:0000256" key="4">
    <source>
        <dbReference type="ARBA" id="ARBA00023157"/>
    </source>
</evidence>
<dbReference type="PROSITE" id="PS00194">
    <property type="entry name" value="THIOREDOXIN_1"/>
    <property type="match status" value="1"/>
</dbReference>
<comment type="caution">
    <text evidence="7">The sequence shown here is derived from an EMBL/GenBank/DDBJ whole genome shotgun (WGS) entry which is preliminary data.</text>
</comment>
<protein>
    <submittedName>
        <fullName evidence="7">Cytochrome C biogenesis protein</fullName>
    </submittedName>
</protein>
<dbReference type="GO" id="GO:0017004">
    <property type="term" value="P:cytochrome complex assembly"/>
    <property type="evidence" value="ECO:0007669"/>
    <property type="project" value="UniProtKB-KW"/>
</dbReference>
<dbReference type="OrthoDB" id="9799347at2"/>
<dbReference type="GO" id="GO:0015036">
    <property type="term" value="F:disulfide oxidoreductase activity"/>
    <property type="evidence" value="ECO:0007669"/>
    <property type="project" value="InterPro"/>
</dbReference>
<name>A0A0W0WUL2_9GAMM</name>
<dbReference type="InterPro" id="IPR050553">
    <property type="entry name" value="Thioredoxin_ResA/DsbE_sf"/>
</dbReference>
<organism evidence="7 8">
    <name type="scientific">Legionella nautarum</name>
    <dbReference type="NCBI Taxonomy" id="45070"/>
    <lineage>
        <taxon>Bacteria</taxon>
        <taxon>Pseudomonadati</taxon>
        <taxon>Pseudomonadota</taxon>
        <taxon>Gammaproteobacteria</taxon>
        <taxon>Legionellales</taxon>
        <taxon>Legionellaceae</taxon>
        <taxon>Legionella</taxon>
    </lineage>
</organism>
<dbReference type="AlphaFoldDB" id="A0A0W0WUL2"/>
<keyword evidence="4" id="KW-1015">Disulfide bond</keyword>
<dbReference type="STRING" id="45070.Lnau_0976"/>
<dbReference type="PROSITE" id="PS51352">
    <property type="entry name" value="THIOREDOXIN_2"/>
    <property type="match status" value="1"/>
</dbReference>
<comment type="subcellular location">
    <subcellularLocation>
        <location evidence="1">Cell inner membrane</location>
        <topology evidence="1">Single-pass membrane protein</topology>
        <orientation evidence="1">Periplasmic side</orientation>
    </subcellularLocation>
</comment>
<dbReference type="GO" id="GO:0005886">
    <property type="term" value="C:plasma membrane"/>
    <property type="evidence" value="ECO:0007669"/>
    <property type="project" value="UniProtKB-SubCell"/>
</dbReference>
<dbReference type="Proteomes" id="UP000054725">
    <property type="component" value="Unassembled WGS sequence"/>
</dbReference>
<sequence length="177" mass="20428">MKALYWRLIPFTIFAFLVFFLWRGLSLEPRKLPSAQLGKTLPSFQLPALDNGELFTPQVMKGRVAVLNIWASWCEACVDEQVFLMRLSREAVPIYGINYKDKTENAQRWLKEWGNPYQAVGEDKEGKVAIDLGVYGAPETFLIDKKGIIRYRHIGILDEKTWNSDFLPRIKQMEGEA</sequence>
<keyword evidence="3" id="KW-0201">Cytochrome c-type biogenesis</keyword>
<evidence type="ECO:0000256" key="3">
    <source>
        <dbReference type="ARBA" id="ARBA00022748"/>
    </source>
</evidence>
<gene>
    <name evidence="7" type="primary">ccmG</name>
    <name evidence="7" type="ORF">Lnau_0976</name>
</gene>
<evidence type="ECO:0000256" key="2">
    <source>
        <dbReference type="ARBA" id="ARBA00007758"/>
    </source>
</evidence>
<dbReference type="InterPro" id="IPR013766">
    <property type="entry name" value="Thioredoxin_domain"/>
</dbReference>
<dbReference type="NCBIfam" id="TIGR00385">
    <property type="entry name" value="dsbE"/>
    <property type="match status" value="1"/>
</dbReference>
<dbReference type="InterPro" id="IPR036249">
    <property type="entry name" value="Thioredoxin-like_sf"/>
</dbReference>
<evidence type="ECO:0000259" key="6">
    <source>
        <dbReference type="PROSITE" id="PS51352"/>
    </source>
</evidence>
<dbReference type="InterPro" id="IPR013740">
    <property type="entry name" value="Redoxin"/>
</dbReference>
<dbReference type="EMBL" id="LNYO01000013">
    <property type="protein sequence ID" value="KTD35992.1"/>
    <property type="molecule type" value="Genomic_DNA"/>
</dbReference>
<accession>A0A0W0WUL2</accession>
<evidence type="ECO:0000313" key="7">
    <source>
        <dbReference type="EMBL" id="KTD35992.1"/>
    </source>
</evidence>
<dbReference type="InterPro" id="IPR004799">
    <property type="entry name" value="Periplasmic_diS_OxRdtase_DsbE"/>
</dbReference>
<dbReference type="PANTHER" id="PTHR42852:SF6">
    <property type="entry name" value="THIOL:DISULFIDE INTERCHANGE PROTEIN DSBE"/>
    <property type="match status" value="1"/>
</dbReference>
<keyword evidence="8" id="KW-1185">Reference proteome</keyword>
<reference evidence="7 8" key="1">
    <citation type="submission" date="2015-11" db="EMBL/GenBank/DDBJ databases">
        <title>Genomic analysis of 38 Legionella species identifies large and diverse effector repertoires.</title>
        <authorList>
            <person name="Burstein D."/>
            <person name="Amaro F."/>
            <person name="Zusman T."/>
            <person name="Lifshitz Z."/>
            <person name="Cohen O."/>
            <person name="Gilbert J.A."/>
            <person name="Pupko T."/>
            <person name="Shuman H.A."/>
            <person name="Segal G."/>
        </authorList>
    </citation>
    <scope>NUCLEOTIDE SEQUENCE [LARGE SCALE GENOMIC DNA]</scope>
    <source>
        <strain evidence="7 8">ATCC 49506</strain>
    </source>
</reference>
<evidence type="ECO:0000313" key="8">
    <source>
        <dbReference type="Proteomes" id="UP000054725"/>
    </source>
</evidence>
<evidence type="ECO:0000256" key="5">
    <source>
        <dbReference type="ARBA" id="ARBA00023284"/>
    </source>
</evidence>
<comment type="similarity">
    <text evidence="2">Belongs to the thioredoxin family. DsbE subfamily.</text>
</comment>
<dbReference type="Gene3D" id="3.40.30.10">
    <property type="entry name" value="Glutaredoxin"/>
    <property type="match status" value="1"/>
</dbReference>
<dbReference type="PATRIC" id="fig|45070.6.peg.1032"/>
<evidence type="ECO:0000256" key="1">
    <source>
        <dbReference type="ARBA" id="ARBA00004383"/>
    </source>
</evidence>
<keyword evidence="5" id="KW-0676">Redox-active center</keyword>
<dbReference type="Pfam" id="PF08534">
    <property type="entry name" value="Redoxin"/>
    <property type="match status" value="1"/>
</dbReference>
<dbReference type="PANTHER" id="PTHR42852">
    <property type="entry name" value="THIOL:DISULFIDE INTERCHANGE PROTEIN DSBE"/>
    <property type="match status" value="1"/>
</dbReference>
<dbReference type="SUPFAM" id="SSF52833">
    <property type="entry name" value="Thioredoxin-like"/>
    <property type="match status" value="1"/>
</dbReference>
<feature type="domain" description="Thioredoxin" evidence="6">
    <location>
        <begin position="35"/>
        <end position="175"/>
    </location>
</feature>
<dbReference type="RefSeq" id="WP_058504021.1">
    <property type="nucleotide sequence ID" value="NZ_CAAAIF010000001.1"/>
</dbReference>